<dbReference type="PANTHER" id="PTHR13832">
    <property type="entry name" value="PROTEIN PHOSPHATASE 2C"/>
    <property type="match status" value="1"/>
</dbReference>
<evidence type="ECO:0000256" key="1">
    <source>
        <dbReference type="ARBA" id="ARBA00001936"/>
    </source>
</evidence>
<evidence type="ECO:0000256" key="6">
    <source>
        <dbReference type="ARBA" id="ARBA00022842"/>
    </source>
</evidence>
<evidence type="ECO:0000259" key="9">
    <source>
        <dbReference type="PROSITE" id="PS51746"/>
    </source>
</evidence>
<feature type="domain" description="PPM-type phosphatase" evidence="9">
    <location>
        <begin position="25"/>
        <end position="353"/>
    </location>
</feature>
<proteinExistence type="inferred from homology"/>
<dbReference type="CDD" id="cd00143">
    <property type="entry name" value="PP2Cc"/>
    <property type="match status" value="1"/>
</dbReference>
<accession>A0A481Z1Q0</accession>
<dbReference type="GO" id="GO:0004722">
    <property type="term" value="F:protein serine/threonine phosphatase activity"/>
    <property type="evidence" value="ECO:0007669"/>
    <property type="project" value="UniProtKB-EC"/>
</dbReference>
<evidence type="ECO:0000256" key="3">
    <source>
        <dbReference type="ARBA" id="ARBA00013081"/>
    </source>
</evidence>
<dbReference type="SUPFAM" id="SSF81606">
    <property type="entry name" value="PP2C-like"/>
    <property type="match status" value="1"/>
</dbReference>
<keyword evidence="6" id="KW-0460">Magnesium</keyword>
<dbReference type="InterPro" id="IPR015655">
    <property type="entry name" value="PP2C"/>
</dbReference>
<keyword evidence="7" id="KW-0904">Protein phosphatase</keyword>
<evidence type="ECO:0000313" key="10">
    <source>
        <dbReference type="EMBL" id="QBK88616.1"/>
    </source>
</evidence>
<sequence length="355" mass="40564">MGNLLQRPVLKKKTSFGKNEDKNISFGCSSMQGYRITDEDKISYIIDKSIGSNKISFFAVFDGHSGSGAAKFCSSHLSECIFDQENIFSNIFSNEAITKAFLKCDSDFKNSSTDEKGRDNGRYDGRDDDPGTTCIAILCHSYTETIKEKEQHKIKITCLNLGDSRCVAYDCNIDKDEDKVIAMSKDHKPNNETEQNRIIKSGSWVENNRVNGQLALSRAFGDFSYKNKKKLKEIEQAVIALPDIERYEFSIGEKDKYSYQFIVLACDGIWDVMSNEEVCTFVKKRLKEQDDVVYYKNREERFYKLQTKNSYLKPEIIEEKKGYDLDTICSELLNYCVLEKNSKDNCSAIIVLLSS</sequence>
<gene>
    <name evidence="10" type="ORF">LCMiAC01_02940</name>
</gene>
<evidence type="ECO:0000256" key="4">
    <source>
        <dbReference type="ARBA" id="ARBA00022723"/>
    </source>
</evidence>
<dbReference type="GO" id="GO:0046872">
    <property type="term" value="F:metal ion binding"/>
    <property type="evidence" value="ECO:0007669"/>
    <property type="project" value="UniProtKB-KW"/>
</dbReference>
<dbReference type="InterPro" id="IPR001932">
    <property type="entry name" value="PPM-type_phosphatase-like_dom"/>
</dbReference>
<protein>
    <recommendedName>
        <fullName evidence="3">protein-serine/threonine phosphatase</fullName>
        <ecNumber evidence="3">3.1.3.16</ecNumber>
    </recommendedName>
</protein>
<dbReference type="PROSITE" id="PS51746">
    <property type="entry name" value="PPM_2"/>
    <property type="match status" value="1"/>
</dbReference>
<evidence type="ECO:0000256" key="7">
    <source>
        <dbReference type="ARBA" id="ARBA00022912"/>
    </source>
</evidence>
<evidence type="ECO:0000256" key="5">
    <source>
        <dbReference type="ARBA" id="ARBA00022801"/>
    </source>
</evidence>
<dbReference type="Gene3D" id="3.60.40.10">
    <property type="entry name" value="PPM-type phosphatase domain"/>
    <property type="match status" value="1"/>
</dbReference>
<comment type="cofactor">
    <cofactor evidence="1">
        <name>Mn(2+)</name>
        <dbReference type="ChEBI" id="CHEBI:29035"/>
    </cofactor>
</comment>
<organism evidence="10">
    <name type="scientific">Mimivirus LCMiAC01</name>
    <dbReference type="NCBI Taxonomy" id="2506608"/>
    <lineage>
        <taxon>Viruses</taxon>
        <taxon>Varidnaviria</taxon>
        <taxon>Bamfordvirae</taxon>
        <taxon>Nucleocytoviricota</taxon>
        <taxon>Megaviricetes</taxon>
        <taxon>Imitervirales</taxon>
        <taxon>Mimiviridae</taxon>
        <taxon>Klosneuvirinae</taxon>
    </lineage>
</organism>
<dbReference type="PANTHER" id="PTHR13832:SF803">
    <property type="entry name" value="PROTEIN PHOSPHATASE 1G"/>
    <property type="match status" value="1"/>
</dbReference>
<keyword evidence="5" id="KW-0378">Hydrolase</keyword>
<dbReference type="SMART" id="SM00332">
    <property type="entry name" value="PP2Cc"/>
    <property type="match status" value="1"/>
</dbReference>
<dbReference type="InterPro" id="IPR036457">
    <property type="entry name" value="PPM-type-like_dom_sf"/>
</dbReference>
<dbReference type="EMBL" id="MK500393">
    <property type="protein sequence ID" value="QBK88616.1"/>
    <property type="molecule type" value="Genomic_DNA"/>
</dbReference>
<dbReference type="EC" id="3.1.3.16" evidence="3"/>
<keyword evidence="8" id="KW-0464">Manganese</keyword>
<dbReference type="Pfam" id="PF00481">
    <property type="entry name" value="PP2C"/>
    <property type="match status" value="1"/>
</dbReference>
<reference evidence="10" key="1">
    <citation type="journal article" date="2019" name="MBio">
        <title>Virus Genomes from Deep Sea Sediments Expand the Ocean Megavirome and Support Independent Origins of Viral Gigantism.</title>
        <authorList>
            <person name="Backstrom D."/>
            <person name="Yutin N."/>
            <person name="Jorgensen S.L."/>
            <person name="Dharamshi J."/>
            <person name="Homa F."/>
            <person name="Zaremba-Niedwiedzka K."/>
            <person name="Spang A."/>
            <person name="Wolf Y.I."/>
            <person name="Koonin E.V."/>
            <person name="Ettema T.J."/>
        </authorList>
    </citation>
    <scope>NUCLEOTIDE SEQUENCE</scope>
</reference>
<name>A0A481Z1Q0_9VIRU</name>
<evidence type="ECO:0000256" key="2">
    <source>
        <dbReference type="ARBA" id="ARBA00006702"/>
    </source>
</evidence>
<evidence type="ECO:0000256" key="8">
    <source>
        <dbReference type="ARBA" id="ARBA00023211"/>
    </source>
</evidence>
<keyword evidence="4" id="KW-0479">Metal-binding</keyword>
<comment type="similarity">
    <text evidence="2">Belongs to the PP2C family.</text>
</comment>